<dbReference type="InterPro" id="IPR011257">
    <property type="entry name" value="DNA_glycosylase"/>
</dbReference>
<dbReference type="Pfam" id="PF00730">
    <property type="entry name" value="HhH-GPD"/>
    <property type="match status" value="1"/>
</dbReference>
<dbReference type="Proteomes" id="UP000054266">
    <property type="component" value="Unassembled WGS sequence"/>
</dbReference>
<sequence length="475" mass="53411">MTSSNTSNEDGALSPPPSPISELELPIIPTDDLGMVAGNDISPESTEARPALNVIRVRERRTARTRRKITYISRHFPTEKPKDEEHEVEVPPQKEDQQAGSFLRNNIASGVNQDASTNVPTVSATPGRPRIYYGLNVDELSSDSSLTDVPEDIGPDLFLPDVRSPRLPSLGQAVKVNPKKLRVPTKSPYFASPHKHRPTFLSTLPFPPLSHETFGLMQERLAHDPFRLLVATIFLNKTPGERAMPVFYQLMSRYPTPTDLANAEVSDITSIIYVLGFQNQRARKCVAMAKVWLEKPPERGKRYKKQNYPLKGDGRDVGAAEVLDDNDGRVAWEISHLPGLGPYSHDSWRMFCRDKLRGLATNWNGEGAENPDHFEPEWKRVVPLDKELRAWLTWMWLKEGWVWNKETGERTKASEELMSMARGGGIVVEERDSRHLTVKTVQGDELQNLKKKKKVERTAGEFLPEASNIAGIEVG</sequence>
<gene>
    <name evidence="5" type="ORF">PV04_00702</name>
</gene>
<dbReference type="EMBL" id="KN846956">
    <property type="protein sequence ID" value="KIW72517.1"/>
    <property type="molecule type" value="Genomic_DNA"/>
</dbReference>
<dbReference type="GO" id="GO:0005634">
    <property type="term" value="C:nucleus"/>
    <property type="evidence" value="ECO:0007669"/>
    <property type="project" value="UniProtKB-SubCell"/>
</dbReference>
<feature type="compositionally biased region" description="Basic and acidic residues" evidence="3">
    <location>
        <begin position="79"/>
        <end position="97"/>
    </location>
</feature>
<feature type="domain" description="HhH-GPD" evidence="4">
    <location>
        <begin position="234"/>
        <end position="400"/>
    </location>
</feature>
<feature type="region of interest" description="Disordered" evidence="3">
    <location>
        <begin position="79"/>
        <end position="99"/>
    </location>
</feature>
<evidence type="ECO:0000256" key="2">
    <source>
        <dbReference type="ARBA" id="ARBA00023242"/>
    </source>
</evidence>
<dbReference type="AlphaFoldDB" id="A0A0D2EE22"/>
<protein>
    <recommendedName>
        <fullName evidence="4">HhH-GPD domain-containing protein</fullName>
    </recommendedName>
</protein>
<dbReference type="Gene3D" id="1.10.340.30">
    <property type="entry name" value="Hypothetical protein, domain 2"/>
    <property type="match status" value="1"/>
</dbReference>
<reference evidence="5 6" key="1">
    <citation type="submission" date="2015-01" db="EMBL/GenBank/DDBJ databases">
        <title>The Genome Sequence of Capronia semiimmersa CBS27337.</title>
        <authorList>
            <consortium name="The Broad Institute Genomics Platform"/>
            <person name="Cuomo C."/>
            <person name="de Hoog S."/>
            <person name="Gorbushina A."/>
            <person name="Stielow B."/>
            <person name="Teixiera M."/>
            <person name="Abouelleil A."/>
            <person name="Chapman S.B."/>
            <person name="Priest M."/>
            <person name="Young S.K."/>
            <person name="Wortman J."/>
            <person name="Nusbaum C."/>
            <person name="Birren B."/>
        </authorList>
    </citation>
    <scope>NUCLEOTIDE SEQUENCE [LARGE SCALE GENOMIC DNA]</scope>
    <source>
        <strain evidence="5 6">CBS 27337</strain>
    </source>
</reference>
<organism evidence="5 6">
    <name type="scientific">Phialophora macrospora</name>
    <dbReference type="NCBI Taxonomy" id="1851006"/>
    <lineage>
        <taxon>Eukaryota</taxon>
        <taxon>Fungi</taxon>
        <taxon>Dikarya</taxon>
        <taxon>Ascomycota</taxon>
        <taxon>Pezizomycotina</taxon>
        <taxon>Eurotiomycetes</taxon>
        <taxon>Chaetothyriomycetidae</taxon>
        <taxon>Chaetothyriales</taxon>
        <taxon>Herpotrichiellaceae</taxon>
        <taxon>Phialophora</taxon>
    </lineage>
</organism>
<feature type="region of interest" description="Disordered" evidence="3">
    <location>
        <begin position="1"/>
        <end position="24"/>
    </location>
</feature>
<name>A0A0D2EE22_9EURO</name>
<evidence type="ECO:0000313" key="5">
    <source>
        <dbReference type="EMBL" id="KIW72517.1"/>
    </source>
</evidence>
<dbReference type="PANTHER" id="PTHR15074">
    <property type="entry name" value="METHYL-CPG-BINDING PROTEIN"/>
    <property type="match status" value="1"/>
</dbReference>
<dbReference type="GO" id="GO:0003824">
    <property type="term" value="F:catalytic activity"/>
    <property type="evidence" value="ECO:0007669"/>
    <property type="project" value="InterPro"/>
</dbReference>
<dbReference type="InterPro" id="IPR003265">
    <property type="entry name" value="HhH-GPD_domain"/>
</dbReference>
<evidence type="ECO:0000313" key="6">
    <source>
        <dbReference type="Proteomes" id="UP000054266"/>
    </source>
</evidence>
<accession>A0A0D2EE22</accession>
<dbReference type="STRING" id="5601.A0A0D2EE22"/>
<proteinExistence type="predicted"/>
<dbReference type="SUPFAM" id="SSF48150">
    <property type="entry name" value="DNA-glycosylase"/>
    <property type="match status" value="1"/>
</dbReference>
<dbReference type="GO" id="GO:0003677">
    <property type="term" value="F:DNA binding"/>
    <property type="evidence" value="ECO:0007669"/>
    <property type="project" value="InterPro"/>
</dbReference>
<dbReference type="GO" id="GO:0006285">
    <property type="term" value="P:base-excision repair, AP site formation"/>
    <property type="evidence" value="ECO:0007669"/>
    <property type="project" value="UniProtKB-ARBA"/>
</dbReference>
<dbReference type="HOGENOM" id="CLU_017748_1_0_1"/>
<dbReference type="InterPro" id="IPR045138">
    <property type="entry name" value="MeCP2/MBD4"/>
</dbReference>
<keyword evidence="6" id="KW-1185">Reference proteome</keyword>
<keyword evidence="2" id="KW-0539">Nucleus</keyword>
<comment type="subcellular location">
    <subcellularLocation>
        <location evidence="1">Nucleus</location>
    </subcellularLocation>
</comment>
<evidence type="ECO:0000256" key="1">
    <source>
        <dbReference type="ARBA" id="ARBA00004123"/>
    </source>
</evidence>
<evidence type="ECO:0000256" key="3">
    <source>
        <dbReference type="SAM" id="MobiDB-lite"/>
    </source>
</evidence>
<dbReference type="PANTHER" id="PTHR15074:SF0">
    <property type="entry name" value="METHYL-CPG-BINDING DOMAIN PROTEIN 4-LIKE PROTEIN"/>
    <property type="match status" value="1"/>
</dbReference>
<dbReference type="SMART" id="SM00478">
    <property type="entry name" value="ENDO3c"/>
    <property type="match status" value="1"/>
</dbReference>
<evidence type="ECO:0000259" key="4">
    <source>
        <dbReference type="SMART" id="SM00478"/>
    </source>
</evidence>